<organism evidence="2 3">
    <name type="scientific">Citrus x changshan-huyou</name>
    <dbReference type="NCBI Taxonomy" id="2935761"/>
    <lineage>
        <taxon>Eukaryota</taxon>
        <taxon>Viridiplantae</taxon>
        <taxon>Streptophyta</taxon>
        <taxon>Embryophyta</taxon>
        <taxon>Tracheophyta</taxon>
        <taxon>Spermatophyta</taxon>
        <taxon>Magnoliopsida</taxon>
        <taxon>eudicotyledons</taxon>
        <taxon>Gunneridae</taxon>
        <taxon>Pentapetalae</taxon>
        <taxon>rosids</taxon>
        <taxon>malvids</taxon>
        <taxon>Sapindales</taxon>
        <taxon>Rutaceae</taxon>
        <taxon>Aurantioideae</taxon>
        <taxon>Citrus</taxon>
    </lineage>
</organism>
<dbReference type="PANTHER" id="PTHR34223">
    <property type="entry name" value="OS11G0201299 PROTEIN"/>
    <property type="match status" value="1"/>
</dbReference>
<evidence type="ECO:0000313" key="3">
    <source>
        <dbReference type="Proteomes" id="UP001428341"/>
    </source>
</evidence>
<comment type="caution">
    <text evidence="2">The sequence shown here is derived from an EMBL/GenBank/DDBJ whole genome shotgun (WGS) entry which is preliminary data.</text>
</comment>
<dbReference type="PANTHER" id="PTHR34223:SF51">
    <property type="entry name" value="OS06G0556300 PROTEIN"/>
    <property type="match status" value="1"/>
</dbReference>
<dbReference type="EMBL" id="JBCGBO010000001">
    <property type="protein sequence ID" value="KAK9229124.1"/>
    <property type="molecule type" value="Genomic_DNA"/>
</dbReference>
<dbReference type="InterPro" id="IPR053197">
    <property type="entry name" value="F-box_SCFL_complex_component"/>
</dbReference>
<keyword evidence="3" id="KW-1185">Reference proteome</keyword>
<evidence type="ECO:0000313" key="2">
    <source>
        <dbReference type="EMBL" id="KAK9229124.1"/>
    </source>
</evidence>
<feature type="domain" description="At1g61320/AtMIF1 LRR" evidence="1">
    <location>
        <begin position="174"/>
        <end position="295"/>
    </location>
</feature>
<dbReference type="InterPro" id="IPR055357">
    <property type="entry name" value="LRR_At1g61320_AtMIF1"/>
</dbReference>
<accession>A0AAP0R034</accession>
<evidence type="ECO:0000259" key="1">
    <source>
        <dbReference type="Pfam" id="PF23622"/>
    </source>
</evidence>
<dbReference type="InterPro" id="IPR032675">
    <property type="entry name" value="LRR_dom_sf"/>
</dbReference>
<dbReference type="AlphaFoldDB" id="A0AAP0R034"/>
<name>A0AAP0R034_9ROSI</name>
<gene>
    <name evidence="2" type="ORF">WN944_022081</name>
</gene>
<dbReference type="Gene3D" id="3.80.10.10">
    <property type="entry name" value="Ribonuclease Inhibitor"/>
    <property type="match status" value="1"/>
</dbReference>
<sequence>MDRISELRTPIIHHKMSYLDTKELARTTILSKRWNQLRISFPVLDFALLYSFYMNLYYDWCWRRWSWRLETNEWETDEYEWETEESVRIKEFIKFVDASLLQFHELKLCIQKLTLPVIRLKILSVSQARNLKNMTIVSEWPSEHYEGIEIVVPSLQQLTLWLSKGTLIYVTMSPHLKKLSLDGRHVVKVQEFISKFPLLEDLSINWCRSLKRFKIISNRLKHLIFRYCWNLKAIEVDTPNLLSFIYKCYSIPIISMNAPCPWKVSCRRVILGKRCYSRLKQFLGASNRIESLTISLMERTGSKVSFNLESFRKHSPSLPVPVEEMELCMC</sequence>
<dbReference type="Pfam" id="PF23622">
    <property type="entry name" value="LRR_At1g61320_AtMIF1"/>
    <property type="match status" value="1"/>
</dbReference>
<dbReference type="Proteomes" id="UP001428341">
    <property type="component" value="Unassembled WGS sequence"/>
</dbReference>
<proteinExistence type="predicted"/>
<reference evidence="2 3" key="1">
    <citation type="submission" date="2024-05" db="EMBL/GenBank/DDBJ databases">
        <title>Haplotype-resolved chromosome-level genome assembly of Huyou (Citrus changshanensis).</title>
        <authorList>
            <person name="Miao C."/>
            <person name="Chen W."/>
            <person name="Wu Y."/>
            <person name="Wang L."/>
            <person name="Zhao S."/>
            <person name="Grierson D."/>
            <person name="Xu C."/>
            <person name="Chen K."/>
        </authorList>
    </citation>
    <scope>NUCLEOTIDE SEQUENCE [LARGE SCALE GENOMIC DNA]</scope>
    <source>
        <strain evidence="2">01-14</strain>
        <tissue evidence="2">Leaf</tissue>
    </source>
</reference>
<protein>
    <recommendedName>
        <fullName evidence="1">At1g61320/AtMIF1 LRR domain-containing protein</fullName>
    </recommendedName>
</protein>
<dbReference type="SUPFAM" id="SSF52058">
    <property type="entry name" value="L domain-like"/>
    <property type="match status" value="1"/>
</dbReference>